<dbReference type="Pfam" id="PF13191">
    <property type="entry name" value="AAA_16"/>
    <property type="match status" value="1"/>
</dbReference>
<organism evidence="5 6">
    <name type="scientific">Planotetraspora thailandica</name>
    <dbReference type="NCBI Taxonomy" id="487172"/>
    <lineage>
        <taxon>Bacteria</taxon>
        <taxon>Bacillati</taxon>
        <taxon>Actinomycetota</taxon>
        <taxon>Actinomycetes</taxon>
        <taxon>Streptosporangiales</taxon>
        <taxon>Streptosporangiaceae</taxon>
        <taxon>Planotetraspora</taxon>
    </lineage>
</organism>
<dbReference type="GO" id="GO:0005737">
    <property type="term" value="C:cytoplasm"/>
    <property type="evidence" value="ECO:0007669"/>
    <property type="project" value="TreeGrafter"/>
</dbReference>
<evidence type="ECO:0000256" key="3">
    <source>
        <dbReference type="SAM" id="Coils"/>
    </source>
</evidence>
<feature type="coiled-coil region" evidence="3">
    <location>
        <begin position="949"/>
        <end position="995"/>
    </location>
</feature>
<dbReference type="EMBL" id="BOOR01000038">
    <property type="protein sequence ID" value="GII56684.1"/>
    <property type="molecule type" value="Genomic_DNA"/>
</dbReference>
<evidence type="ECO:0000256" key="1">
    <source>
        <dbReference type="ARBA" id="ARBA00022741"/>
    </source>
</evidence>
<dbReference type="SUPFAM" id="SSF52540">
    <property type="entry name" value="P-loop containing nucleoside triphosphate hydrolases"/>
    <property type="match status" value="1"/>
</dbReference>
<evidence type="ECO:0000259" key="4">
    <source>
        <dbReference type="Pfam" id="PF13191"/>
    </source>
</evidence>
<dbReference type="PANTHER" id="PTHR16305">
    <property type="entry name" value="TESTICULAR SOLUBLE ADENYLYL CYCLASE"/>
    <property type="match status" value="1"/>
</dbReference>
<sequence length="1057" mass="114355">MRIDDVTLGLIGRDHPAAMVRAEIGRAAQSHGGLVLVTGEAGIGKTALVTGAAHEARRLGALVLGGSCWDSDNAPGYWPWVQVLRGVRRVVTPQEWAAAQGAAGGGLAALLGESSGGDVADGFPLYDAVTSALVFISQSRPVVVVLDDLHWADAASLKLLEFAARHTWFERLLLIGTYRDVEVDHADHPLRPLLLPLAARATTITLTGLDRDGVGALMARTAGQEPSADLVEEVHLRTGGNPFFVEQTARLWRSGGSVATIAPGVRDTLLRRLSLLPMPVVELLTTAAVLGREFHLQLLAATAASPVAHADRLLGQAVAARLVVSKGGAVFAFAHDLVRETLQESLDEHELARRHAAVLRAAERSPDLADRAPAADLARHAYLAGDHVEPARAIERLLAAAHDAVKRMATEEAAGHYRRALDLAAGGEPRRRVMIALDFGREVCHWGDRDVGTRALEEAAAAARESGDPELLARVALTVHGAWGDQRIRQLGADLLIEAYGTLIGAGSLPDAGASLSRLAQELAVHLAVLDRRGDDDEALAMSLWARHNTIWGPGTAPERVALTDELLDLARRTADVEMESAAASLRWVALLEQGDPRYLDQFHEYIALSRRDDMPRLGLATAADLSIIAALMGRFDEAEGHLHEVDGITGQITHDPFAFMVDHHRWAVRLLQGRFDDLDDLHGALLQSGHPCPGLLKAMTELRRGNLDPARRYLADATARGEPRSRSTQSLWLRFQAMVAAATRDAALCDKARADIEPYADGWAVALHGWDVGGPMTFWIALVDAAQERWDAAVNGFAAAASSADLLQARPWSIEARAQLAEVLLSRGEPEDEERAARLLDDVESEAAQLGMPHVVDGARRARLRIRTPGDAGELDNTFRRDGDVWSLGFAGRTVHLPDAKGLRDLHQLLSHPGADLPAVRLLDPEAGPLLVAARRLGADPVLDEEAKAGYRSRLDRLDEEIDRAARLGDDRKAAELDREREALLAELRSAAGLGGRDRRLGDESERARKTVSARIRDALRRLDRVHPELAAHLRAAVSTGTTCRYEPGQEISWRC</sequence>
<evidence type="ECO:0000256" key="2">
    <source>
        <dbReference type="ARBA" id="ARBA00022840"/>
    </source>
</evidence>
<keyword evidence="2" id="KW-0067">ATP-binding</keyword>
<gene>
    <name evidence="5" type="ORF">Pth03_50730</name>
</gene>
<accession>A0A8J3V9P9</accession>
<protein>
    <submittedName>
        <fullName evidence="5">Helix-turn-helix transcriptional regulator</fullName>
    </submittedName>
</protein>
<dbReference type="PANTHER" id="PTHR16305:SF35">
    <property type="entry name" value="TRANSCRIPTIONAL ACTIVATOR DOMAIN"/>
    <property type="match status" value="1"/>
</dbReference>
<dbReference type="AlphaFoldDB" id="A0A8J3V9P9"/>
<dbReference type="Proteomes" id="UP000605992">
    <property type="component" value="Unassembled WGS sequence"/>
</dbReference>
<keyword evidence="1" id="KW-0547">Nucleotide-binding</keyword>
<reference evidence="5" key="1">
    <citation type="submission" date="2021-01" db="EMBL/GenBank/DDBJ databases">
        <title>Whole genome shotgun sequence of Planotetraspora thailandica NBRC 104271.</title>
        <authorList>
            <person name="Komaki H."/>
            <person name="Tamura T."/>
        </authorList>
    </citation>
    <scope>NUCLEOTIDE SEQUENCE</scope>
    <source>
        <strain evidence="5">NBRC 104271</strain>
    </source>
</reference>
<dbReference type="InterPro" id="IPR027417">
    <property type="entry name" value="P-loop_NTPase"/>
</dbReference>
<dbReference type="RefSeq" id="WP_239119341.1">
    <property type="nucleotide sequence ID" value="NZ_BOOR01000038.1"/>
</dbReference>
<feature type="domain" description="Orc1-like AAA ATPase" evidence="4">
    <location>
        <begin position="10"/>
        <end position="175"/>
    </location>
</feature>
<dbReference type="InterPro" id="IPR041664">
    <property type="entry name" value="AAA_16"/>
</dbReference>
<keyword evidence="3" id="KW-0175">Coiled coil</keyword>
<name>A0A8J3V9P9_9ACTN</name>
<comment type="caution">
    <text evidence="5">The sequence shown here is derived from an EMBL/GenBank/DDBJ whole genome shotgun (WGS) entry which is preliminary data.</text>
</comment>
<dbReference type="GO" id="GO:0004016">
    <property type="term" value="F:adenylate cyclase activity"/>
    <property type="evidence" value="ECO:0007669"/>
    <property type="project" value="TreeGrafter"/>
</dbReference>
<dbReference type="GO" id="GO:0005524">
    <property type="term" value="F:ATP binding"/>
    <property type="evidence" value="ECO:0007669"/>
    <property type="project" value="UniProtKB-KW"/>
</dbReference>
<evidence type="ECO:0000313" key="6">
    <source>
        <dbReference type="Proteomes" id="UP000605992"/>
    </source>
</evidence>
<proteinExistence type="predicted"/>
<keyword evidence="6" id="KW-1185">Reference proteome</keyword>
<evidence type="ECO:0000313" key="5">
    <source>
        <dbReference type="EMBL" id="GII56684.1"/>
    </source>
</evidence>